<evidence type="ECO:0000313" key="4">
    <source>
        <dbReference type="Proteomes" id="UP000032679"/>
    </source>
</evidence>
<organism evidence="3 4">
    <name type="scientific">Tanticharoenia sakaeratensis NBRC 103193</name>
    <dbReference type="NCBI Taxonomy" id="1231623"/>
    <lineage>
        <taxon>Bacteria</taxon>
        <taxon>Pseudomonadati</taxon>
        <taxon>Pseudomonadota</taxon>
        <taxon>Alphaproteobacteria</taxon>
        <taxon>Acetobacterales</taxon>
        <taxon>Acetobacteraceae</taxon>
        <taxon>Tanticharoenia</taxon>
    </lineage>
</organism>
<protein>
    <submittedName>
        <fullName evidence="3">Rare lipoprotein A</fullName>
    </submittedName>
</protein>
<dbReference type="AlphaFoldDB" id="A0A0D6MNG5"/>
<evidence type="ECO:0000259" key="2">
    <source>
        <dbReference type="Pfam" id="PF05036"/>
    </source>
</evidence>
<evidence type="ECO:0000313" key="3">
    <source>
        <dbReference type="EMBL" id="GAN54945.1"/>
    </source>
</evidence>
<comment type="caution">
    <text evidence="3">The sequence shown here is derived from an EMBL/GenBank/DDBJ whole genome shotgun (WGS) entry which is preliminary data.</text>
</comment>
<dbReference type="STRING" id="1231623.Tasa_034_029"/>
<dbReference type="InterPro" id="IPR007730">
    <property type="entry name" value="SPOR-like_dom"/>
</dbReference>
<dbReference type="Pfam" id="PF05036">
    <property type="entry name" value="SPOR"/>
    <property type="match status" value="1"/>
</dbReference>
<dbReference type="CDD" id="cd22268">
    <property type="entry name" value="DPBB_RlpA-like"/>
    <property type="match status" value="1"/>
</dbReference>
<evidence type="ECO:0000256" key="1">
    <source>
        <dbReference type="SAM" id="MobiDB-lite"/>
    </source>
</evidence>
<proteinExistence type="predicted"/>
<dbReference type="InterPro" id="IPR036908">
    <property type="entry name" value="RlpA-like_sf"/>
</dbReference>
<dbReference type="PROSITE" id="PS51257">
    <property type="entry name" value="PROKAR_LIPOPROTEIN"/>
    <property type="match status" value="1"/>
</dbReference>
<dbReference type="OrthoDB" id="9779128at2"/>
<keyword evidence="3" id="KW-0449">Lipoprotein</keyword>
<feature type="region of interest" description="Disordered" evidence="1">
    <location>
        <begin position="154"/>
        <end position="182"/>
    </location>
</feature>
<dbReference type="Proteomes" id="UP000032679">
    <property type="component" value="Unassembled WGS sequence"/>
</dbReference>
<dbReference type="GO" id="GO:0042834">
    <property type="term" value="F:peptidoglycan binding"/>
    <property type="evidence" value="ECO:0007669"/>
    <property type="project" value="InterPro"/>
</dbReference>
<dbReference type="PANTHER" id="PTHR34183">
    <property type="entry name" value="ENDOLYTIC PEPTIDOGLYCAN TRANSGLYCOSYLASE RLPA"/>
    <property type="match status" value="1"/>
</dbReference>
<feature type="domain" description="SPOR" evidence="2">
    <location>
        <begin position="223"/>
        <end position="280"/>
    </location>
</feature>
<accession>A0A0D6MNG5</accession>
<sequence>MTLRSRLASCAVIGAGLGILAGCHKSEPPLPPAQPHYVIGSGWQGDGAWFYPRERFSDHETGLAVRLALPRGAPMADGVSYDPDAMVGAHQTLQLPSIVTVRDLDNGRTVRIRLDGRGPTDPGRLVAVSPRVAALLGMGPGPARVAIDEDEPASRAFAESSPDAPHLSIASAPVGGVSEQPLDDLGHAAGAAHQSGNNIAHWQPQGLDLTPLPAVYTQAWVAPGSLWVEIGRFSGRGAARGVAARCSGDVSRAAESGAGLDWVVRSGPFADVRQADEALQAAFSCGMPGARITAD</sequence>
<dbReference type="PANTHER" id="PTHR34183:SF8">
    <property type="entry name" value="ENDOLYTIC PEPTIDOGLYCAN TRANSGLYCOSYLASE RLPA-RELATED"/>
    <property type="match status" value="1"/>
</dbReference>
<dbReference type="Gene3D" id="2.40.40.10">
    <property type="entry name" value="RlpA-like domain"/>
    <property type="match status" value="1"/>
</dbReference>
<dbReference type="EMBL" id="BALE01000034">
    <property type="protein sequence ID" value="GAN54945.1"/>
    <property type="molecule type" value="Genomic_DNA"/>
</dbReference>
<gene>
    <name evidence="3" type="ORF">Tasa_034_029</name>
</gene>
<keyword evidence="4" id="KW-1185">Reference proteome</keyword>
<reference evidence="3 4" key="1">
    <citation type="submission" date="2012-10" db="EMBL/GenBank/DDBJ databases">
        <title>Genome sequencing of Tanticharoenia sakaeratensis NBRC 103193.</title>
        <authorList>
            <person name="Azuma Y."/>
            <person name="Hadano H."/>
            <person name="Hirakawa H."/>
            <person name="Matsushita K."/>
        </authorList>
    </citation>
    <scope>NUCLEOTIDE SEQUENCE [LARGE SCALE GENOMIC DNA]</scope>
    <source>
        <strain evidence="3 4">NBRC 103193</strain>
    </source>
</reference>
<name>A0A0D6MNG5_9PROT</name>
<dbReference type="RefSeq" id="WP_048849683.1">
    <property type="nucleotide sequence ID" value="NZ_BALE01000034.1"/>
</dbReference>